<dbReference type="SUPFAM" id="SSF51206">
    <property type="entry name" value="cAMP-binding domain-like"/>
    <property type="match status" value="4"/>
</dbReference>
<dbReference type="InterPro" id="IPR005821">
    <property type="entry name" value="Ion_trans_dom"/>
</dbReference>
<dbReference type="Proteomes" id="UP000794436">
    <property type="component" value="Unassembled WGS sequence"/>
</dbReference>
<protein>
    <submittedName>
        <fullName evidence="13">Uncharacterized protein</fullName>
    </submittedName>
</protein>
<feature type="transmembrane region" description="Helical" evidence="10">
    <location>
        <begin position="1228"/>
        <end position="1248"/>
    </location>
</feature>
<feature type="transmembrane region" description="Helical" evidence="10">
    <location>
        <begin position="189"/>
        <end position="209"/>
    </location>
</feature>
<feature type="transmembrane region" description="Helical" evidence="10">
    <location>
        <begin position="1990"/>
        <end position="2007"/>
    </location>
</feature>
<dbReference type="InterPro" id="IPR018490">
    <property type="entry name" value="cNMP-bd_dom_sf"/>
</dbReference>
<reference evidence="13" key="1">
    <citation type="submission" date="2019-03" db="EMBL/GenBank/DDBJ databases">
        <title>Long read genome sequence of the mycoparasitic Pythium oligandrum ATCC 38472 isolated from sugarbeet rhizosphere.</title>
        <authorList>
            <person name="Gaulin E."/>
        </authorList>
    </citation>
    <scope>NUCLEOTIDE SEQUENCE</scope>
    <source>
        <strain evidence="13">ATCC 38472_TT</strain>
    </source>
</reference>
<dbReference type="SMART" id="SM00100">
    <property type="entry name" value="cNMP"/>
    <property type="match status" value="4"/>
</dbReference>
<dbReference type="OrthoDB" id="421226at2759"/>
<dbReference type="PROSITE" id="PS50042">
    <property type="entry name" value="CNMP_BINDING_3"/>
    <property type="match status" value="4"/>
</dbReference>
<feature type="transmembrane region" description="Helical" evidence="10">
    <location>
        <begin position="230"/>
        <end position="247"/>
    </location>
</feature>
<evidence type="ECO:0000256" key="2">
    <source>
        <dbReference type="ARBA" id="ARBA00022448"/>
    </source>
</evidence>
<organism evidence="13 14">
    <name type="scientific">Pythium oligandrum</name>
    <name type="common">Mycoparasitic fungus</name>
    <dbReference type="NCBI Taxonomy" id="41045"/>
    <lineage>
        <taxon>Eukaryota</taxon>
        <taxon>Sar</taxon>
        <taxon>Stramenopiles</taxon>
        <taxon>Oomycota</taxon>
        <taxon>Peronosporomycetes</taxon>
        <taxon>Pythiales</taxon>
        <taxon>Pythiaceae</taxon>
        <taxon>Pythium</taxon>
    </lineage>
</organism>
<evidence type="ECO:0000256" key="8">
    <source>
        <dbReference type="ARBA" id="ARBA00023303"/>
    </source>
</evidence>
<sequence length="2507" mass="287256">MGWGRKRTRVNVQSVGSFNETFRQRARSGSAEFLFAEIRNAFDPNSKFIQTWQQLTLLCIVYEALLLPFQATFADVETTVQTKNALIGVYVCEMFFCLDIYVQLHTGYYEDGNVLRDTSKSRMKYLRSWAFALDLAALPPLSLFPIKLKFSPAILEFHKFLRLWRVPRLIALLDDIYARHFELLKLAKVLGITVIVSHFVACGRFLFGYDIHHHNHWLPKSPNDAHSVERKYLMSLFWAFGLLTGLFEGELPYRPTEFVFTIVVAICGFSLFTYFCATFFMISKCEGGERERAEARVNQFKHLLAFHRVPTTLQKQAVDYLKRYYTQAESNDREVARLLCPSITIDIQVELLQGTVAGIPVFKNCDTQFIKAVTSLLEIVSYPAQFVLFRAGDHGDAMYVVSAGVLHTVVNGVKVRELRKGSFFGEVAVFAKLPRSATMITTTYCMLYRLSRFHADKLLEGYPRCARLIRHTVNQMLKSVKDGDNKTLEDMAAPSGDMTLTRKKSRAALLYVGALKRTLTGKKRGTIQPAPSDGSIPSPPSSPKAERNTKDARVAPAKTVEYLSDVGPPTLKSTTSSPTSLPTGVLSPTELELAQMPATRRSSYKVAPTIIVPEEVKSRPFKSDTRRGSAGMMLKQLSKTQLDLFKRSWRRLSIEAKAPDAMKGFYDRIQRMAPPMSPKKRWWSMLLRKKCIDPETRLRMVWLLVLQFDLCYNWVMIPLQLSFPLFDRPIWYIEALNMLADAVLWIDIYLNFNLAFTQNSEKIMDTMRSAHRYFMSRAFIADVVLVSPYGCMVPFWAGHVFPRVPRLFRAWRLRGHFAEVAEYFVITSRQRLLCFGLLLLLLYHIVACIHFSITYIEGFSSKEEAWIPSDDIFLEQINSTTCVDVHGHYYASDSDEVSRIRAMQYFRSLYYAANVLAALGKTIEPSSDNQYTAALIFMLSGFVITAIVVDNVQKYFTASALEQKEFFATRTRIQLFLKRQDAPLSIHQRVNSFLDYWWSSHRGAIIEELLQELPEIIKRDIVRSICKPVMDTLSLLFPNDPASPSVDPTMSESRQQMEEFFLDNVRFVLYGQGEILYRRGDYPSGLYFLLEGHLIAEAGSNPPRRVPIGGFFGVAALSPSDPAAASIQGHREQVTALSGCIVIYMAKENLVTIEVLYPSFSIALRLLDRRLATTRIKRSSDILDISCLSNDSRVNSVIQVQSAWRFSSLEIWRYIRGEECFDPDSTSIAVWELFVFVVITIQAMKVIYTGCFGSSSKHAGVFMKEDLYTVLAEMCFVLDTFIRFRLGFYEYGNKVMTLRRIKAHYVMSRHFWIDVLALLPFFVVNWLLPRSYPRVEVLNANKLLRLLKSPHHFKSLEAKYVKLSVEIRLFRLVFYSYLAMHLFGCIWFNFAAHTTDFDNTTTSTLRSFGENRWMPPKELEFADRSLQYFSSVFWAYGLMSASNTGELPKTVSQCIFSVLTMTVGFFLFAYVVGNFLDMIELHDSENRHFIAKLSSLRHLLAHFMLPPGIEVKFKTFFFFKRFHSITQEHVLERVLPPSLLIDIRMFQLQPMIVKVAFLTGMEDSVTRMLVSLFTQSLVVKDEYICKYGEAGSEMYFIFTGVLDIYVPTSSPPSGVGVAVASHRESNRSETGEGLQKVNQITAGNYFGEAALFTNAPRNAYVKAKTSCILYRLSRQSLELVFERFPEWKLKVLRIIKIQQEQQRLKRMAAEVQKVDTASKRRSSKKTMTRIDLINSRAEDMEALVLSSARGGHDSKVVSLTGLIKRSKVVRLLREWTEPATKRLYRWSKLLLKGVEAQSPFYLFWLRLVALSTMYMAIIIPYRCAYDDLNRWNPIPVTLRVLEAFCDLVYWWDIWFQFRVQESQAAMELYEQDHLQAYKRERLLWDLLAAFPVDHYTSDLFWATDHANVNIWLRLNRCFKVYNLAYYRNEIHRQSVRYELNHFLTLWLLYLLVIYWTSCLYMTIAMQDGFGDEWQAWLPVKELAHTDNPRLLMLRIFRGLFFATTAFVKKGRTFFPMTTLDNVFSITFCFIGQLIMALMIGEIASVYILSIDNEVEFQKNHIAVELFLSRKRLSPALKSRTNAFLTSWWSSHAGVNYQSVFEDLPLTVRTEGVLFIADRPLSRFMDQVFRPLTRQSALDSSDSATVDQLMKNIAKHLRFEGYPRGENVIVEGTVCKAVHFVVRGYLYSKSMSNPVLYHAGRFRAGDYFGEKGLLGHSVSMFTVTTVRACDLFVLSSEDLLDLIKSHPFFSIVLKMAQEMIRQRKTFSEYFSDGKNKDRRDTLRRRLSAPILSQSARNLLGDEVGLPSLGLEGDNQVSRILRLAYETEWEEAFQLFREMLLPKGSMDDISGRVDDEEEMLGPTLDNTVTSQPVLTRVTRLKRARSQMSESSSEFWSAKSMKDLSTETSAGARDSPTSPTSQLLAAVTSDESSSPTILDTMGSSLRPHTPSVPTVTRTDMLENPLFGMTRVATMSARVIPRVPQLTKMPNVNTLQPAVEEGDGEKMTSDS</sequence>
<feature type="region of interest" description="Disordered" evidence="9">
    <location>
        <begin position="522"/>
        <end position="585"/>
    </location>
</feature>
<feature type="transmembrane region" description="Helical" evidence="10">
    <location>
        <begin position="835"/>
        <end position="856"/>
    </location>
</feature>
<accession>A0A8K1CB09</accession>
<evidence type="ECO:0000256" key="4">
    <source>
        <dbReference type="ARBA" id="ARBA00022989"/>
    </source>
</evidence>
<dbReference type="Gene3D" id="2.60.120.10">
    <property type="entry name" value="Jelly Rolls"/>
    <property type="match status" value="4"/>
</dbReference>
<keyword evidence="7" id="KW-1071">Ligand-gated ion channel</keyword>
<evidence type="ECO:0000313" key="13">
    <source>
        <dbReference type="EMBL" id="TMW60006.1"/>
    </source>
</evidence>
<feature type="domain" description="Cyclic nucleotide-binding" evidence="12">
    <location>
        <begin position="1557"/>
        <end position="1681"/>
    </location>
</feature>
<dbReference type="Pfam" id="PF00520">
    <property type="entry name" value="Ion_trans"/>
    <property type="match status" value="3"/>
</dbReference>
<evidence type="ECO:0000256" key="6">
    <source>
        <dbReference type="ARBA" id="ARBA00023136"/>
    </source>
</evidence>
<name>A0A8K1CB09_PYTOL</name>
<comment type="subcellular location">
    <subcellularLocation>
        <location evidence="1">Membrane</location>
        <topology evidence="1">Multi-pass membrane protein</topology>
    </subcellularLocation>
</comment>
<feature type="transmembrane region" description="Helical" evidence="10">
    <location>
        <begin position="1309"/>
        <end position="1328"/>
    </location>
</feature>
<keyword evidence="5" id="KW-0406">Ion transport</keyword>
<dbReference type="InterPro" id="IPR000488">
    <property type="entry name" value="Death_dom"/>
</dbReference>
<dbReference type="PANTHER" id="PTHR45638:SF11">
    <property type="entry name" value="CYCLIC NUCLEOTIDE-GATED CATION CHANNEL SUBUNIT A"/>
    <property type="match status" value="1"/>
</dbReference>
<keyword evidence="3 10" id="KW-0812">Transmembrane</keyword>
<evidence type="ECO:0000256" key="3">
    <source>
        <dbReference type="ARBA" id="ARBA00022692"/>
    </source>
</evidence>
<dbReference type="SUPFAM" id="SSF81324">
    <property type="entry name" value="Voltage-gated potassium channels"/>
    <property type="match status" value="4"/>
</dbReference>
<feature type="transmembrane region" description="Helical" evidence="10">
    <location>
        <begin position="931"/>
        <end position="949"/>
    </location>
</feature>
<feature type="domain" description="Cyclic nucleotide-binding" evidence="12">
    <location>
        <begin position="361"/>
        <end position="459"/>
    </location>
</feature>
<feature type="compositionally biased region" description="Low complexity" evidence="9">
    <location>
        <begin position="568"/>
        <end position="585"/>
    </location>
</feature>
<feature type="transmembrane region" description="Helical" evidence="10">
    <location>
        <begin position="1454"/>
        <end position="1476"/>
    </location>
</feature>
<feature type="region of interest" description="Disordered" evidence="9">
    <location>
        <begin position="2403"/>
        <end position="2453"/>
    </location>
</feature>
<feature type="transmembrane region" description="Helical" evidence="10">
    <location>
        <begin position="259"/>
        <end position="282"/>
    </location>
</feature>
<feature type="transmembrane region" description="Helical" evidence="10">
    <location>
        <begin position="1268"/>
        <end position="1289"/>
    </location>
</feature>
<evidence type="ECO:0000259" key="12">
    <source>
        <dbReference type="PROSITE" id="PS50042"/>
    </source>
</evidence>
<evidence type="ECO:0000259" key="11">
    <source>
        <dbReference type="PROSITE" id="PS50017"/>
    </source>
</evidence>
<keyword evidence="4 10" id="KW-1133">Transmembrane helix</keyword>
<feature type="domain" description="Cyclic nucleotide-binding" evidence="12">
    <location>
        <begin position="1061"/>
        <end position="1127"/>
    </location>
</feature>
<dbReference type="GO" id="GO:0005221">
    <property type="term" value="F:intracellularly cyclic nucleotide-activated monoatomic cation channel activity"/>
    <property type="evidence" value="ECO:0007669"/>
    <property type="project" value="InterPro"/>
</dbReference>
<dbReference type="EMBL" id="SPLM01000108">
    <property type="protein sequence ID" value="TMW60006.1"/>
    <property type="molecule type" value="Genomic_DNA"/>
</dbReference>
<dbReference type="CDD" id="cd00038">
    <property type="entry name" value="CAP_ED"/>
    <property type="match status" value="4"/>
</dbReference>
<dbReference type="InterPro" id="IPR000595">
    <property type="entry name" value="cNMP-bd_dom"/>
</dbReference>
<evidence type="ECO:0000256" key="7">
    <source>
        <dbReference type="ARBA" id="ARBA00023286"/>
    </source>
</evidence>
<dbReference type="PANTHER" id="PTHR45638">
    <property type="entry name" value="CYCLIC NUCLEOTIDE-GATED CATION CHANNEL SUBUNIT A"/>
    <property type="match status" value="1"/>
</dbReference>
<dbReference type="PROSITE" id="PS50017">
    <property type="entry name" value="DEATH_DOMAIN"/>
    <property type="match status" value="1"/>
</dbReference>
<evidence type="ECO:0000256" key="10">
    <source>
        <dbReference type="SAM" id="Phobius"/>
    </source>
</evidence>
<proteinExistence type="predicted"/>
<dbReference type="GO" id="GO:0044877">
    <property type="term" value="F:protein-containing complex binding"/>
    <property type="evidence" value="ECO:0007669"/>
    <property type="project" value="TreeGrafter"/>
</dbReference>
<dbReference type="InterPro" id="IPR014710">
    <property type="entry name" value="RmlC-like_jellyroll"/>
</dbReference>
<feature type="transmembrane region" description="Helical" evidence="10">
    <location>
        <begin position="773"/>
        <end position="797"/>
    </location>
</feature>
<dbReference type="InterPro" id="IPR018488">
    <property type="entry name" value="cNMP-bd_CS"/>
</dbReference>
<feature type="domain" description="Death" evidence="11">
    <location>
        <begin position="979"/>
        <end position="1029"/>
    </location>
</feature>
<gene>
    <name evidence="13" type="ORF">Poli38472_000048</name>
</gene>
<dbReference type="PROSITE" id="PS00888">
    <property type="entry name" value="CNMP_BINDING_1"/>
    <property type="match status" value="1"/>
</dbReference>
<feature type="transmembrane region" description="Helical" evidence="10">
    <location>
        <begin position="1801"/>
        <end position="1821"/>
    </location>
</feature>
<feature type="compositionally biased region" description="Basic and acidic residues" evidence="9">
    <location>
        <begin position="544"/>
        <end position="553"/>
    </location>
</feature>
<evidence type="ECO:0000256" key="9">
    <source>
        <dbReference type="SAM" id="MobiDB-lite"/>
    </source>
</evidence>
<dbReference type="Gene3D" id="1.10.287.630">
    <property type="entry name" value="Helix hairpin bin"/>
    <property type="match status" value="2"/>
</dbReference>
<comment type="caution">
    <text evidence="13">The sequence shown here is derived from an EMBL/GenBank/DDBJ whole genome shotgun (WGS) entry which is preliminary data.</text>
</comment>
<dbReference type="Gene3D" id="1.10.287.70">
    <property type="match status" value="4"/>
</dbReference>
<feature type="transmembrane region" description="Helical" evidence="10">
    <location>
        <begin position="2019"/>
        <end position="2048"/>
    </location>
</feature>
<feature type="transmembrane region" description="Helical" evidence="10">
    <location>
        <begin position="1369"/>
        <end position="1390"/>
    </location>
</feature>
<keyword evidence="8" id="KW-0407">Ion channel</keyword>
<keyword evidence="2" id="KW-0813">Transport</keyword>
<evidence type="ECO:0000313" key="14">
    <source>
        <dbReference type="Proteomes" id="UP000794436"/>
    </source>
</evidence>
<feature type="domain" description="Cyclic nucleotide-binding" evidence="12">
    <location>
        <begin position="2149"/>
        <end position="2242"/>
    </location>
</feature>
<keyword evidence="6 10" id="KW-0472">Membrane</keyword>
<evidence type="ECO:0000256" key="5">
    <source>
        <dbReference type="ARBA" id="ARBA00023065"/>
    </source>
</evidence>
<dbReference type="GO" id="GO:0007165">
    <property type="term" value="P:signal transduction"/>
    <property type="evidence" value="ECO:0007669"/>
    <property type="project" value="InterPro"/>
</dbReference>
<dbReference type="Pfam" id="PF00027">
    <property type="entry name" value="cNMP_binding"/>
    <property type="match status" value="3"/>
</dbReference>
<feature type="compositionally biased region" description="Polar residues" evidence="9">
    <location>
        <begin position="2412"/>
        <end position="2440"/>
    </location>
</feature>
<dbReference type="PROSITE" id="PS00889">
    <property type="entry name" value="CNMP_BINDING_2"/>
    <property type="match status" value="1"/>
</dbReference>
<dbReference type="InterPro" id="IPR050866">
    <property type="entry name" value="CNG_cation_channel"/>
</dbReference>
<feature type="transmembrane region" description="Helical" evidence="10">
    <location>
        <begin position="1942"/>
        <end position="1963"/>
    </location>
</feature>
<evidence type="ECO:0000256" key="1">
    <source>
        <dbReference type="ARBA" id="ARBA00004141"/>
    </source>
</evidence>
<keyword evidence="14" id="KW-1185">Reference proteome</keyword>
<dbReference type="GO" id="GO:0016020">
    <property type="term" value="C:membrane"/>
    <property type="evidence" value="ECO:0007669"/>
    <property type="project" value="UniProtKB-SubCell"/>
</dbReference>